<dbReference type="Gene3D" id="3.80.10.10">
    <property type="entry name" value="Ribonuclease Inhibitor"/>
    <property type="match status" value="1"/>
</dbReference>
<evidence type="ECO:0000313" key="4">
    <source>
        <dbReference type="EMBL" id="GAA4950902.1"/>
    </source>
</evidence>
<dbReference type="InterPro" id="IPR027417">
    <property type="entry name" value="P-loop_NTPase"/>
</dbReference>
<keyword evidence="2" id="KW-0067">ATP-binding</keyword>
<keyword evidence="5" id="KW-1185">Reference proteome</keyword>
<name>A0ABP9GQS6_9ACTN</name>
<dbReference type="Proteomes" id="UP001499993">
    <property type="component" value="Unassembled WGS sequence"/>
</dbReference>
<dbReference type="Pfam" id="PF22733">
    <property type="entry name" value="NNH1"/>
    <property type="match status" value="1"/>
</dbReference>
<dbReference type="InterPro" id="IPR032675">
    <property type="entry name" value="LRR_dom_sf"/>
</dbReference>
<evidence type="ECO:0000313" key="5">
    <source>
        <dbReference type="Proteomes" id="UP001499993"/>
    </source>
</evidence>
<sequence length="1127" mass="124762">MALDSLAIEAGSLLVQHAVRHWTGNREQAVSRQAQLVDLIPATVTDRILRRDLDRQLGRIADTVAERLMELCGHEFRGMSEGDRAAALAEVVATFAAADLSDAALFADDLDPERLTARLGERMLRRGLEHELGQAGAAFYEALLRECCGCLVRLVEQRPEFLARVQKETLQRVGGVAAQVSALGDQVAAALERIPVRTLDAPEGTAEDAEFTRRYAEHLSTALDYVELFGVSLHHLRSRTALSMAYISLQVSARTDQELVTPRAGWDLLEPAGQEPHEYTARVQVEAALARHRLSLVRGEAGSGKSTLLRWLAITAVRGGFTGELREWNGFTPFLVKLRSHAEGELPAPEDFPRAAAPPLAGQMPRGWAHRALGSGRALVLVDGVDELPQRRREAVRAWLRELAVAFPEVRVVVTSRPAAAAERWLSAEGFTPVFLEALSPHQTAELVRHWHASMRDAPGRPCGVEELEGHAARLLGRLEAAPHLRHLASSPLLAAMLCALNLDRNRLPHNRMDLYAETLDMLLERRDTQRGIPGHIEAGLDRREKLRVLQDLAFRLSSTGRAELPREAARSRIAQQLPSMPQVTAEPEQVLSALLERSGVLRAPAVDRVDFVHRTVQEYLTAKQVIHDDDVDYLVDQAHKDTWRETVIMAAGHANSPQARALVRGLRERIAGGGPHSRRLKLLLAACLETLDEVPPDIREAIDTCLDDLVPPRDFRSARSLAAIGEPALDRLPDSLENLTAKQARAAARTAWLVNGPRALDVLARYAADPRQEVQRELCEAWSYFHPEEYARRVLADAPLEPHGNLSIRNARLLPALRHVAHLRWLQCADADIPDLEFLRETAPLELLNLHSVQSGDLNPLRVHAETLTTIHLDSAVPLDSLTPLTELPRLHNLDLFTPPLATLDFLHEIPSLTSLALDRECLVGIQDLSPIASLSELEQLDLPVDLSTAHSIPALLKSFPHLWRLDLTGDTTDARLQEAVMQTPHLRSLFLWDAGEFTDLSPLTALPLRSLGLIRCSRVCDISPLAQMTDLEFVSLVGTSVTDLSSLARHRNLEAVNLGNCHAIRDLRPLAKLPRLRRLSVEGARPGLDLASLARHRNLQIMVRKGQEVHNRRALGRGVHVIEIP</sequence>
<dbReference type="EMBL" id="BAABIK010000024">
    <property type="protein sequence ID" value="GAA4950902.1"/>
    <property type="molecule type" value="Genomic_DNA"/>
</dbReference>
<evidence type="ECO:0000256" key="1">
    <source>
        <dbReference type="ARBA" id="ARBA00022741"/>
    </source>
</evidence>
<dbReference type="SUPFAM" id="SSF52058">
    <property type="entry name" value="L domain-like"/>
    <property type="match status" value="1"/>
</dbReference>
<dbReference type="InterPro" id="IPR007111">
    <property type="entry name" value="NACHT_NTPase"/>
</dbReference>
<dbReference type="PROSITE" id="PS50837">
    <property type="entry name" value="NACHT"/>
    <property type="match status" value="1"/>
</dbReference>
<dbReference type="SUPFAM" id="SSF52540">
    <property type="entry name" value="P-loop containing nucleoside triphosphate hydrolases"/>
    <property type="match status" value="1"/>
</dbReference>
<protein>
    <submittedName>
        <fullName evidence="4">NACHT domain-containing protein</fullName>
    </submittedName>
</protein>
<dbReference type="Pfam" id="PF05729">
    <property type="entry name" value="NACHT"/>
    <property type="match status" value="1"/>
</dbReference>
<organism evidence="4 5">
    <name type="scientific">Streptomonospora halophila</name>
    <dbReference type="NCBI Taxonomy" id="427369"/>
    <lineage>
        <taxon>Bacteria</taxon>
        <taxon>Bacillati</taxon>
        <taxon>Actinomycetota</taxon>
        <taxon>Actinomycetes</taxon>
        <taxon>Streptosporangiales</taxon>
        <taxon>Nocardiopsidaceae</taxon>
        <taxon>Streptomonospora</taxon>
    </lineage>
</organism>
<dbReference type="PANTHER" id="PTHR46844:SF1">
    <property type="entry name" value="SLR5058 PROTEIN"/>
    <property type="match status" value="1"/>
</dbReference>
<dbReference type="Gene3D" id="3.40.50.300">
    <property type="entry name" value="P-loop containing nucleotide triphosphate hydrolases"/>
    <property type="match status" value="1"/>
</dbReference>
<dbReference type="InterPro" id="IPR054547">
    <property type="entry name" value="NNH1"/>
</dbReference>
<dbReference type="PANTHER" id="PTHR46844">
    <property type="entry name" value="SLR5058 PROTEIN"/>
    <property type="match status" value="1"/>
</dbReference>
<keyword evidence="1" id="KW-0547">Nucleotide-binding</keyword>
<accession>A0ABP9GQS6</accession>
<comment type="caution">
    <text evidence="4">The sequence shown here is derived from an EMBL/GenBank/DDBJ whole genome shotgun (WGS) entry which is preliminary data.</text>
</comment>
<evidence type="ECO:0000259" key="3">
    <source>
        <dbReference type="PROSITE" id="PS50837"/>
    </source>
</evidence>
<reference evidence="5" key="1">
    <citation type="journal article" date="2019" name="Int. J. Syst. Evol. Microbiol.">
        <title>The Global Catalogue of Microorganisms (GCM) 10K type strain sequencing project: providing services to taxonomists for standard genome sequencing and annotation.</title>
        <authorList>
            <consortium name="The Broad Institute Genomics Platform"/>
            <consortium name="The Broad Institute Genome Sequencing Center for Infectious Disease"/>
            <person name="Wu L."/>
            <person name="Ma J."/>
        </authorList>
    </citation>
    <scope>NUCLEOTIDE SEQUENCE [LARGE SCALE GENOMIC DNA]</scope>
    <source>
        <strain evidence="5">JCM 18123</strain>
    </source>
</reference>
<evidence type="ECO:0000256" key="2">
    <source>
        <dbReference type="ARBA" id="ARBA00022840"/>
    </source>
</evidence>
<proteinExistence type="predicted"/>
<dbReference type="RefSeq" id="WP_345558011.1">
    <property type="nucleotide sequence ID" value="NZ_BAABIK010000024.1"/>
</dbReference>
<gene>
    <name evidence="4" type="ORF">GCM10023224_39160</name>
</gene>
<feature type="domain" description="NACHT" evidence="3">
    <location>
        <begin position="293"/>
        <end position="501"/>
    </location>
</feature>